<keyword evidence="2" id="KW-0479">Metal-binding</keyword>
<evidence type="ECO:0000313" key="6">
    <source>
        <dbReference type="EMBL" id="HEF66314.1"/>
    </source>
</evidence>
<dbReference type="Gene3D" id="3.10.20.30">
    <property type="match status" value="1"/>
</dbReference>
<dbReference type="InterPro" id="IPR002888">
    <property type="entry name" value="2Fe-2S-bd"/>
</dbReference>
<sequence length="163" mass="17248">MGQVVRLAVNGEYHELSVLCDETLLETLRDRLGLTSVRETCGIGICGACTVLVDGRPVSSCLLLTSLADDAQVTTLEGLVGPNGALHPVQEAFLAQQAFQCSYCTPGMILSVIALLAENPTPTPEEAAAYLAGNLCRCGSYLRILAAVEDAARRLQQTGKPSR</sequence>
<evidence type="ECO:0000256" key="1">
    <source>
        <dbReference type="ARBA" id="ARBA00022714"/>
    </source>
</evidence>
<proteinExistence type="predicted"/>
<dbReference type="Pfam" id="PF01799">
    <property type="entry name" value="Fer2_2"/>
    <property type="match status" value="1"/>
</dbReference>
<evidence type="ECO:0000256" key="2">
    <source>
        <dbReference type="ARBA" id="ARBA00022723"/>
    </source>
</evidence>
<comment type="caution">
    <text evidence="6">The sequence shown here is derived from an EMBL/GenBank/DDBJ whole genome shotgun (WGS) entry which is preliminary data.</text>
</comment>
<dbReference type="SUPFAM" id="SSF54292">
    <property type="entry name" value="2Fe-2S ferredoxin-like"/>
    <property type="match status" value="1"/>
</dbReference>
<protein>
    <submittedName>
        <fullName evidence="6">(2Fe-2S)-binding protein</fullName>
    </submittedName>
</protein>
<gene>
    <name evidence="6" type="ORF">ENP47_12075</name>
</gene>
<dbReference type="PROSITE" id="PS00197">
    <property type="entry name" value="2FE2S_FER_1"/>
    <property type="match status" value="1"/>
</dbReference>
<dbReference type="PANTHER" id="PTHR44379:SF2">
    <property type="entry name" value="BLR6218 PROTEIN"/>
    <property type="match status" value="1"/>
</dbReference>
<dbReference type="Gene3D" id="1.10.150.120">
    <property type="entry name" value="[2Fe-2S]-binding domain"/>
    <property type="match status" value="1"/>
</dbReference>
<keyword evidence="5" id="KW-0411">Iron-sulfur</keyword>
<evidence type="ECO:0000256" key="3">
    <source>
        <dbReference type="ARBA" id="ARBA00023002"/>
    </source>
</evidence>
<dbReference type="InterPro" id="IPR036010">
    <property type="entry name" value="2Fe-2S_ferredoxin-like_sf"/>
</dbReference>
<evidence type="ECO:0000256" key="4">
    <source>
        <dbReference type="ARBA" id="ARBA00023004"/>
    </source>
</evidence>
<dbReference type="InterPro" id="IPR051452">
    <property type="entry name" value="Diverse_Oxidoreductases"/>
</dbReference>
<organism evidence="6">
    <name type="scientific">Thermomicrobium roseum</name>
    <dbReference type="NCBI Taxonomy" id="500"/>
    <lineage>
        <taxon>Bacteria</taxon>
        <taxon>Pseudomonadati</taxon>
        <taxon>Thermomicrobiota</taxon>
        <taxon>Thermomicrobia</taxon>
        <taxon>Thermomicrobiales</taxon>
        <taxon>Thermomicrobiaceae</taxon>
        <taxon>Thermomicrobium</taxon>
    </lineage>
</organism>
<dbReference type="SUPFAM" id="SSF47741">
    <property type="entry name" value="CO dehydrogenase ISP C-domain like"/>
    <property type="match status" value="1"/>
</dbReference>
<dbReference type="GO" id="GO:0046872">
    <property type="term" value="F:metal ion binding"/>
    <property type="evidence" value="ECO:0007669"/>
    <property type="project" value="UniProtKB-KW"/>
</dbReference>
<dbReference type="InterPro" id="IPR012675">
    <property type="entry name" value="Beta-grasp_dom_sf"/>
</dbReference>
<dbReference type="InterPro" id="IPR001041">
    <property type="entry name" value="2Fe-2S_ferredoxin-type"/>
</dbReference>
<dbReference type="GO" id="GO:0051537">
    <property type="term" value="F:2 iron, 2 sulfur cluster binding"/>
    <property type="evidence" value="ECO:0007669"/>
    <property type="project" value="UniProtKB-KW"/>
</dbReference>
<dbReference type="InterPro" id="IPR036884">
    <property type="entry name" value="2Fe-2S-bd_dom_sf"/>
</dbReference>
<dbReference type="Pfam" id="PF00111">
    <property type="entry name" value="Fer2"/>
    <property type="match status" value="1"/>
</dbReference>
<dbReference type="CDD" id="cd00207">
    <property type="entry name" value="fer2"/>
    <property type="match status" value="1"/>
</dbReference>
<evidence type="ECO:0000256" key="5">
    <source>
        <dbReference type="ARBA" id="ARBA00023014"/>
    </source>
</evidence>
<dbReference type="GO" id="GO:0016491">
    <property type="term" value="F:oxidoreductase activity"/>
    <property type="evidence" value="ECO:0007669"/>
    <property type="project" value="UniProtKB-KW"/>
</dbReference>
<accession>A0A7C1K193</accession>
<dbReference type="PROSITE" id="PS51085">
    <property type="entry name" value="2FE2S_FER_2"/>
    <property type="match status" value="1"/>
</dbReference>
<dbReference type="EMBL" id="DSJL01000011">
    <property type="protein sequence ID" value="HEF66314.1"/>
    <property type="molecule type" value="Genomic_DNA"/>
</dbReference>
<dbReference type="AlphaFoldDB" id="A0A7C1K193"/>
<name>A0A7C1K193_THERO</name>
<keyword evidence="3" id="KW-0560">Oxidoreductase</keyword>
<dbReference type="InterPro" id="IPR006058">
    <property type="entry name" value="2Fe2S_fd_BS"/>
</dbReference>
<dbReference type="PANTHER" id="PTHR44379">
    <property type="entry name" value="OXIDOREDUCTASE WITH IRON-SULFUR SUBUNIT"/>
    <property type="match status" value="1"/>
</dbReference>
<keyword evidence="4" id="KW-0408">Iron</keyword>
<keyword evidence="1" id="KW-0001">2Fe-2S</keyword>
<reference evidence="6" key="1">
    <citation type="journal article" date="2020" name="mSystems">
        <title>Genome- and Community-Level Interaction Insights into Carbon Utilization and Element Cycling Functions of Hydrothermarchaeota in Hydrothermal Sediment.</title>
        <authorList>
            <person name="Zhou Z."/>
            <person name="Liu Y."/>
            <person name="Xu W."/>
            <person name="Pan J."/>
            <person name="Luo Z.H."/>
            <person name="Li M."/>
        </authorList>
    </citation>
    <scope>NUCLEOTIDE SEQUENCE [LARGE SCALE GENOMIC DNA]</scope>
    <source>
        <strain evidence="6">SpSt-222</strain>
    </source>
</reference>